<protein>
    <submittedName>
        <fullName evidence="2">Rhodanese-like domain-containing protein</fullName>
    </submittedName>
</protein>
<keyword evidence="3" id="KW-1185">Reference proteome</keyword>
<dbReference type="InterPro" id="IPR036873">
    <property type="entry name" value="Rhodanese-like_dom_sf"/>
</dbReference>
<dbReference type="EMBL" id="JAOWKZ010000001">
    <property type="protein sequence ID" value="MCV2871062.1"/>
    <property type="molecule type" value="Genomic_DNA"/>
</dbReference>
<accession>A0ABT2ZIY0</accession>
<evidence type="ECO:0000313" key="3">
    <source>
        <dbReference type="Proteomes" id="UP001652564"/>
    </source>
</evidence>
<dbReference type="SMART" id="SM00450">
    <property type="entry name" value="RHOD"/>
    <property type="match status" value="1"/>
</dbReference>
<comment type="caution">
    <text evidence="2">The sequence shown here is derived from an EMBL/GenBank/DDBJ whole genome shotgun (WGS) entry which is preliminary data.</text>
</comment>
<dbReference type="InterPro" id="IPR001763">
    <property type="entry name" value="Rhodanese-like_dom"/>
</dbReference>
<dbReference type="Gene3D" id="3.40.250.10">
    <property type="entry name" value="Rhodanese-like domain"/>
    <property type="match status" value="1"/>
</dbReference>
<dbReference type="RefSeq" id="WP_263738254.1">
    <property type="nucleotide sequence ID" value="NZ_JAOWKZ010000001.1"/>
</dbReference>
<dbReference type="SUPFAM" id="SSF52821">
    <property type="entry name" value="Rhodanese/Cell cycle control phosphatase"/>
    <property type="match status" value="1"/>
</dbReference>
<feature type="domain" description="Rhodanese" evidence="1">
    <location>
        <begin position="32"/>
        <end position="128"/>
    </location>
</feature>
<name>A0ABT2ZIY0_9RHOB</name>
<organism evidence="2 3">
    <name type="scientific">Albidovulum litorale</name>
    <dbReference type="NCBI Taxonomy" id="2984134"/>
    <lineage>
        <taxon>Bacteria</taxon>
        <taxon>Pseudomonadati</taxon>
        <taxon>Pseudomonadota</taxon>
        <taxon>Alphaproteobacteria</taxon>
        <taxon>Rhodobacterales</taxon>
        <taxon>Paracoccaceae</taxon>
        <taxon>Albidovulum</taxon>
    </lineage>
</organism>
<proteinExistence type="predicted"/>
<dbReference type="Pfam" id="PF00581">
    <property type="entry name" value="Rhodanese"/>
    <property type="match status" value="1"/>
</dbReference>
<sequence>MPRKALSMLSFLSQKPGGPARMAAHDAISRSGAGELVVIDVREGAEVAASGKASGALHVPLAVLRMKCDPASPECLAELSVETPVALYCASGGRSQMAAQMLAGLGYLEVYNIGGLGDWQAAGGAITR</sequence>
<dbReference type="PANTHER" id="PTHR44086:SF10">
    <property type="entry name" value="THIOSULFATE SULFURTRANSFERASE_RHODANESE-LIKE DOMAIN-CONTAINING PROTEIN 3"/>
    <property type="match status" value="1"/>
</dbReference>
<gene>
    <name evidence="2" type="ORF">OEZ71_02005</name>
</gene>
<dbReference type="PANTHER" id="PTHR44086">
    <property type="entry name" value="THIOSULFATE SULFURTRANSFERASE RDL2, MITOCHONDRIAL-RELATED"/>
    <property type="match status" value="1"/>
</dbReference>
<evidence type="ECO:0000313" key="2">
    <source>
        <dbReference type="EMBL" id="MCV2871062.1"/>
    </source>
</evidence>
<reference evidence="2 3" key="1">
    <citation type="submission" date="2022-10" db="EMBL/GenBank/DDBJ databases">
        <title>Defluviimonas sp. nov., isolated from ocean surface sediments.</title>
        <authorList>
            <person name="He W."/>
            <person name="Wang L."/>
            <person name="Zhang D.-F."/>
        </authorList>
    </citation>
    <scope>NUCLEOTIDE SEQUENCE [LARGE SCALE GENOMIC DNA]</scope>
    <source>
        <strain evidence="2 3">WL0050</strain>
    </source>
</reference>
<dbReference type="Proteomes" id="UP001652564">
    <property type="component" value="Unassembled WGS sequence"/>
</dbReference>
<evidence type="ECO:0000259" key="1">
    <source>
        <dbReference type="PROSITE" id="PS50206"/>
    </source>
</evidence>
<dbReference type="PROSITE" id="PS50206">
    <property type="entry name" value="RHODANESE_3"/>
    <property type="match status" value="1"/>
</dbReference>